<dbReference type="AlphaFoldDB" id="A0A921KL08"/>
<proteinExistence type="predicted"/>
<reference evidence="3" key="1">
    <citation type="journal article" date="2021" name="PeerJ">
        <title>Extensive microbial diversity within the chicken gut microbiome revealed by metagenomics and culture.</title>
        <authorList>
            <person name="Gilroy R."/>
            <person name="Ravi A."/>
            <person name="Getino M."/>
            <person name="Pursley I."/>
            <person name="Horton D.L."/>
            <person name="Alikhan N.F."/>
            <person name="Baker D."/>
            <person name="Gharbi K."/>
            <person name="Hall N."/>
            <person name="Watson M."/>
            <person name="Adriaenssens E.M."/>
            <person name="Foster-Nyarko E."/>
            <person name="Jarju S."/>
            <person name="Secka A."/>
            <person name="Antonio M."/>
            <person name="Oren A."/>
            <person name="Chaudhuri R.R."/>
            <person name="La Ragione R."/>
            <person name="Hildebrand F."/>
            <person name="Pallen M.J."/>
        </authorList>
    </citation>
    <scope>NUCLEOTIDE SEQUENCE</scope>
    <source>
        <strain evidence="3">CHK124-7917</strain>
    </source>
</reference>
<feature type="domain" description="Wadjet protein JetD C-terminal" evidence="2">
    <location>
        <begin position="293"/>
        <end position="366"/>
    </location>
</feature>
<evidence type="ECO:0000313" key="3">
    <source>
        <dbReference type="EMBL" id="HJF44920.1"/>
    </source>
</evidence>
<name>A0A921KL08_9ACTN</name>
<dbReference type="InterPro" id="IPR024534">
    <property type="entry name" value="JetD_C"/>
</dbReference>
<dbReference type="Pfam" id="PF09983">
    <property type="entry name" value="JetD_C"/>
    <property type="match status" value="1"/>
</dbReference>
<evidence type="ECO:0000256" key="1">
    <source>
        <dbReference type="SAM" id="MobiDB-lite"/>
    </source>
</evidence>
<accession>A0A921KL08</accession>
<reference evidence="3" key="2">
    <citation type="submission" date="2021-09" db="EMBL/GenBank/DDBJ databases">
        <authorList>
            <person name="Gilroy R."/>
        </authorList>
    </citation>
    <scope>NUCLEOTIDE SEQUENCE</scope>
    <source>
        <strain evidence="3">CHK124-7917</strain>
    </source>
</reference>
<feature type="compositionally biased region" description="Basic and acidic residues" evidence="1">
    <location>
        <begin position="101"/>
        <end position="116"/>
    </location>
</feature>
<dbReference type="RefSeq" id="WP_273446905.1">
    <property type="nucleotide sequence ID" value="NZ_CALUGK010000006.1"/>
</dbReference>
<protein>
    <submittedName>
        <fullName evidence="3">DUF2220 domain-containing protein</fullName>
    </submittedName>
</protein>
<gene>
    <name evidence="3" type="ORF">K8U72_03960</name>
</gene>
<organism evidence="3 4">
    <name type="scientific">Thermophilibacter provencensis</name>
    <dbReference type="NCBI Taxonomy" id="1852386"/>
    <lineage>
        <taxon>Bacteria</taxon>
        <taxon>Bacillati</taxon>
        <taxon>Actinomycetota</taxon>
        <taxon>Coriobacteriia</taxon>
        <taxon>Coriobacteriales</taxon>
        <taxon>Atopobiaceae</taxon>
        <taxon>Thermophilibacter</taxon>
    </lineage>
</organism>
<comment type="caution">
    <text evidence="3">The sequence shown here is derived from an EMBL/GenBank/DDBJ whole genome shotgun (WGS) entry which is preliminary data.</text>
</comment>
<evidence type="ECO:0000259" key="2">
    <source>
        <dbReference type="Pfam" id="PF09983"/>
    </source>
</evidence>
<sequence length="420" mass="46692">MAQKLTEQEHDAIVSLAKLLSKELPVQQRSVSGGIASGLVRLRKNPLGREDVMGVLTKYGAGEPTLKDLLDLHVLEREKDGEGYVLLAGGTPTLGPAKHTSSKDEKNARPEARPESRPQAIARAERPKPPARRPARSLAGLDTVRKQTPELEDIRRKIIDLDPRLWINGWLLSTPEAYVRFERELRALDAALAGSASIGDGSLSARELSYRLFGDEKFLALNSDGRKLLHLMGLSDAVVTRPQTKLELMHHIPKHHRHLRLVVSENLDPWVNMRNAMFLDGRKRILDERVHGVVFGNGYIVDDPHKLPDLIASLGAEDVRVLYWGDIDRAGLSILAKLASVADGCFEVEPFVPAYRLMLRRAMKRFPDPLENEETDQGGVRVEGLELLEPVLKPKEASYLRAVVEGARLIPQEIVTAADL</sequence>
<feature type="region of interest" description="Disordered" evidence="1">
    <location>
        <begin position="87"/>
        <end position="144"/>
    </location>
</feature>
<dbReference type="EMBL" id="DYWQ01000062">
    <property type="protein sequence ID" value="HJF44920.1"/>
    <property type="molecule type" value="Genomic_DNA"/>
</dbReference>
<dbReference type="Proteomes" id="UP000697330">
    <property type="component" value="Unassembled WGS sequence"/>
</dbReference>
<evidence type="ECO:0000313" key="4">
    <source>
        <dbReference type="Proteomes" id="UP000697330"/>
    </source>
</evidence>